<feature type="compositionally biased region" description="Basic and acidic residues" evidence="2">
    <location>
        <begin position="351"/>
        <end position="365"/>
    </location>
</feature>
<keyword evidence="3" id="KW-0812">Transmembrane</keyword>
<feature type="compositionally biased region" description="Acidic residues" evidence="2">
    <location>
        <begin position="341"/>
        <end position="350"/>
    </location>
</feature>
<evidence type="ECO:0000313" key="4">
    <source>
        <dbReference type="EMBL" id="BBM54162.1"/>
    </source>
</evidence>
<evidence type="ECO:0000256" key="3">
    <source>
        <dbReference type="SAM" id="Phobius"/>
    </source>
</evidence>
<keyword evidence="3" id="KW-0472">Membrane</keyword>
<feature type="region of interest" description="Disordered" evidence="2">
    <location>
        <begin position="340"/>
        <end position="365"/>
    </location>
</feature>
<reference evidence="4 5" key="1">
    <citation type="submission" date="2019-07" db="EMBL/GenBank/DDBJ databases">
        <title>Complete Genome Sequence of Leptotrichia wadei Strain JMUB3936.</title>
        <authorList>
            <person name="Watanabe S."/>
            <person name="Cui L."/>
        </authorList>
    </citation>
    <scope>NUCLEOTIDE SEQUENCE [LARGE SCALE GENOMIC DNA]</scope>
    <source>
        <strain evidence="4 5">JMUB3936</strain>
    </source>
</reference>
<evidence type="ECO:0000313" key="5">
    <source>
        <dbReference type="Proteomes" id="UP000321944"/>
    </source>
</evidence>
<dbReference type="OrthoDB" id="81597at2"/>
<feature type="compositionally biased region" description="Low complexity" evidence="2">
    <location>
        <begin position="413"/>
        <end position="427"/>
    </location>
</feature>
<feature type="coiled-coil region" evidence="1">
    <location>
        <begin position="207"/>
        <end position="261"/>
    </location>
</feature>
<keyword evidence="1" id="KW-0175">Coiled coil</keyword>
<dbReference type="AlphaFoldDB" id="A0A510KR32"/>
<keyword evidence="3" id="KW-1133">Transmembrane helix</keyword>
<gene>
    <name evidence="4" type="ORF">JMUB3936_0442</name>
</gene>
<sequence length="466" mass="54067">MVKSIKLKTFFFKEYAQIAEKNTYSAYIPNGNRGIWCIANFEEKIQRRENVEIEGKIGSSGIESKKNKKNVKRKNLAKAGVHKVIEKYLENGGFSTENMKKIIQSSKDKVIFEKSKFFKVEKNNEKDFDSKNFYSQIVVIIDKDDMIAGNMGKTELALYRENRIVDKICGEEIKRVKLRKNDYLLAGSPEFWKNVDENEIEEVFVDLKSKENIEKNLSRKIKAAEVKLKKVIPFLSIFVENVEMEDSDEELEREVDRENKKREIAVKHTFLMIIFLFLFISVGKNIQRGNLKIRKEKNLESVVAGKIGEKAKLMENNLIEKMEIEKNKIMRKDKIGLENVESAEEKDGDEGEKKAGDGIKSVEGKNKNAGNLEVVQNIEENDGKRKIKKNKVSKVKMGKKEKSQKRWEKVAGNEKNQNKKNFNVNNKSFKKDQNLKNNKLSQLDKEIERNWKILGRDRNGNNLKKV</sequence>
<dbReference type="RefSeq" id="WP_147002991.1">
    <property type="nucleotide sequence ID" value="NZ_AP019841.1"/>
</dbReference>
<evidence type="ECO:0000256" key="2">
    <source>
        <dbReference type="SAM" id="MobiDB-lite"/>
    </source>
</evidence>
<accession>A0A510KR32</accession>
<feature type="transmembrane region" description="Helical" evidence="3">
    <location>
        <begin position="264"/>
        <end position="283"/>
    </location>
</feature>
<organism evidence="4 5">
    <name type="scientific">Leptotrichia wadei</name>
    <dbReference type="NCBI Taxonomy" id="157687"/>
    <lineage>
        <taxon>Bacteria</taxon>
        <taxon>Fusobacteriati</taxon>
        <taxon>Fusobacteriota</taxon>
        <taxon>Fusobacteriia</taxon>
        <taxon>Fusobacteriales</taxon>
        <taxon>Leptotrichiaceae</taxon>
        <taxon>Leptotrichia</taxon>
    </lineage>
</organism>
<evidence type="ECO:0000256" key="1">
    <source>
        <dbReference type="SAM" id="Coils"/>
    </source>
</evidence>
<name>A0A510KR32_9FUSO</name>
<feature type="region of interest" description="Disordered" evidence="2">
    <location>
        <begin position="391"/>
        <end position="441"/>
    </location>
</feature>
<feature type="compositionally biased region" description="Basic and acidic residues" evidence="2">
    <location>
        <begin position="398"/>
        <end position="412"/>
    </location>
</feature>
<proteinExistence type="predicted"/>
<dbReference type="EMBL" id="AP019841">
    <property type="protein sequence ID" value="BBM54162.1"/>
    <property type="molecule type" value="Genomic_DNA"/>
</dbReference>
<dbReference type="Proteomes" id="UP000321944">
    <property type="component" value="Chromosome"/>
</dbReference>
<protein>
    <submittedName>
        <fullName evidence="4">Uncharacterized protein</fullName>
    </submittedName>
</protein>